<evidence type="ECO:0000256" key="5">
    <source>
        <dbReference type="ARBA" id="ARBA00023136"/>
    </source>
</evidence>
<dbReference type="OrthoDB" id="5728265at2"/>
<reference evidence="10" key="1">
    <citation type="submission" date="2016-10" db="EMBL/GenBank/DDBJ databases">
        <authorList>
            <person name="Varghese N."/>
            <person name="Submissions S."/>
        </authorList>
    </citation>
    <scope>NUCLEOTIDE SEQUENCE [LARGE SCALE GENOMIC DNA]</scope>
    <source>
        <strain evidence="10">DSM 17616</strain>
    </source>
</reference>
<evidence type="ECO:0000256" key="4">
    <source>
        <dbReference type="ARBA" id="ARBA00022989"/>
    </source>
</evidence>
<dbReference type="Pfam" id="PF01618">
    <property type="entry name" value="MotA_ExbB"/>
    <property type="match status" value="1"/>
</dbReference>
<feature type="domain" description="MotA/TolQ/ExbB proton channel" evidence="8">
    <location>
        <begin position="75"/>
        <end position="197"/>
    </location>
</feature>
<evidence type="ECO:0000256" key="3">
    <source>
        <dbReference type="ARBA" id="ARBA00022692"/>
    </source>
</evidence>
<dbReference type="STRING" id="173990.SAMN05660691_03293"/>
<evidence type="ECO:0000256" key="7">
    <source>
        <dbReference type="SAM" id="Phobius"/>
    </source>
</evidence>
<feature type="transmembrane region" description="Helical" evidence="7">
    <location>
        <begin position="16"/>
        <end position="38"/>
    </location>
</feature>
<evidence type="ECO:0000256" key="6">
    <source>
        <dbReference type="RuleBase" id="RU004057"/>
    </source>
</evidence>
<keyword evidence="6" id="KW-0653">Protein transport</keyword>
<dbReference type="Proteomes" id="UP000199371">
    <property type="component" value="Unassembled WGS sequence"/>
</dbReference>
<dbReference type="GO" id="GO:0005886">
    <property type="term" value="C:plasma membrane"/>
    <property type="evidence" value="ECO:0007669"/>
    <property type="project" value="UniProtKB-SubCell"/>
</dbReference>
<dbReference type="EMBL" id="FNXF01000015">
    <property type="protein sequence ID" value="SEI06766.1"/>
    <property type="molecule type" value="Genomic_DNA"/>
</dbReference>
<dbReference type="AlphaFoldDB" id="A0A1H6MXF5"/>
<gene>
    <name evidence="9" type="ORF">SAMN05660691_03293</name>
</gene>
<dbReference type="PANTHER" id="PTHR30625">
    <property type="entry name" value="PROTEIN TOLQ"/>
    <property type="match status" value="1"/>
</dbReference>
<keyword evidence="2" id="KW-1003">Cell membrane</keyword>
<keyword evidence="4 7" id="KW-1133">Transmembrane helix</keyword>
<evidence type="ECO:0000256" key="2">
    <source>
        <dbReference type="ARBA" id="ARBA00022475"/>
    </source>
</evidence>
<accession>A0A1H6MXF5</accession>
<dbReference type="PANTHER" id="PTHR30625:SF11">
    <property type="entry name" value="MOTA_TOLQ_EXBB PROTON CHANNEL DOMAIN-CONTAINING PROTEIN"/>
    <property type="match status" value="1"/>
</dbReference>
<evidence type="ECO:0000313" key="10">
    <source>
        <dbReference type="Proteomes" id="UP000199371"/>
    </source>
</evidence>
<feature type="transmembrane region" description="Helical" evidence="7">
    <location>
        <begin position="162"/>
        <end position="184"/>
    </location>
</feature>
<organism evidence="9 10">
    <name type="scientific">Rheinheimera pacifica</name>
    <dbReference type="NCBI Taxonomy" id="173990"/>
    <lineage>
        <taxon>Bacteria</taxon>
        <taxon>Pseudomonadati</taxon>
        <taxon>Pseudomonadota</taxon>
        <taxon>Gammaproteobacteria</taxon>
        <taxon>Chromatiales</taxon>
        <taxon>Chromatiaceae</taxon>
        <taxon>Rheinheimera</taxon>
    </lineage>
</organism>
<sequence>MELLNGMVRFLQEGGVFIYPIAFILVLGIVIAVERWWFLRSVYGVNQRAMAQVQSAVAQADISRIVQLAASSSAPILAMLASGVHRLRSSSKREDMEYAMEEVVLEYSLRLQKRTPFLATLANVATLLGLLGTIMGLIAAFSAVANADPSEKASLLSSSISVAMNTTAFGLITAIPLVFVHALLQGKTASIIDTMEMSGIKLMNSIAKQTDGGADDKKA</sequence>
<keyword evidence="3 7" id="KW-0812">Transmembrane</keyword>
<dbReference type="RefSeq" id="WP_092795671.1">
    <property type="nucleotide sequence ID" value="NZ_FNXF01000015.1"/>
</dbReference>
<keyword evidence="10" id="KW-1185">Reference proteome</keyword>
<dbReference type="InterPro" id="IPR002898">
    <property type="entry name" value="MotA_ExbB_proton_chnl"/>
</dbReference>
<name>A0A1H6MXF5_9GAMM</name>
<evidence type="ECO:0000259" key="8">
    <source>
        <dbReference type="Pfam" id="PF01618"/>
    </source>
</evidence>
<protein>
    <submittedName>
        <fullName evidence="9">Biopolymer transport protein ExbB/TolQ</fullName>
    </submittedName>
</protein>
<evidence type="ECO:0000256" key="1">
    <source>
        <dbReference type="ARBA" id="ARBA00004651"/>
    </source>
</evidence>
<proteinExistence type="inferred from homology"/>
<comment type="similarity">
    <text evidence="6">Belongs to the exbB/tolQ family.</text>
</comment>
<comment type="subcellular location">
    <subcellularLocation>
        <location evidence="1">Cell membrane</location>
        <topology evidence="1">Multi-pass membrane protein</topology>
    </subcellularLocation>
    <subcellularLocation>
        <location evidence="6">Membrane</location>
        <topology evidence="6">Multi-pass membrane protein</topology>
    </subcellularLocation>
</comment>
<keyword evidence="6" id="KW-0813">Transport</keyword>
<keyword evidence="5 7" id="KW-0472">Membrane</keyword>
<dbReference type="GO" id="GO:0017038">
    <property type="term" value="P:protein import"/>
    <property type="evidence" value="ECO:0007669"/>
    <property type="project" value="TreeGrafter"/>
</dbReference>
<dbReference type="InterPro" id="IPR050790">
    <property type="entry name" value="ExbB/TolQ_transport"/>
</dbReference>
<feature type="transmembrane region" description="Helical" evidence="7">
    <location>
        <begin position="117"/>
        <end position="142"/>
    </location>
</feature>
<evidence type="ECO:0000313" key="9">
    <source>
        <dbReference type="EMBL" id="SEI06766.1"/>
    </source>
</evidence>